<evidence type="ECO:0000256" key="5">
    <source>
        <dbReference type="ARBA" id="ARBA00023136"/>
    </source>
</evidence>
<dbReference type="PANTHER" id="PTHR12365">
    <property type="entry name" value="SPROUTY"/>
    <property type="match status" value="1"/>
</dbReference>
<keyword evidence="8" id="KW-1185">Reference proteome</keyword>
<comment type="caution">
    <text evidence="7">The sequence shown here is derived from an EMBL/GenBank/DDBJ whole genome shotgun (WGS) entry which is preliminary data.</text>
</comment>
<feature type="compositionally biased region" description="Polar residues" evidence="6">
    <location>
        <begin position="138"/>
        <end position="147"/>
    </location>
</feature>
<dbReference type="EMBL" id="CAUEEQ010016292">
    <property type="protein sequence ID" value="CAJ0940122.1"/>
    <property type="molecule type" value="Genomic_DNA"/>
</dbReference>
<feature type="compositionally biased region" description="Low complexity" evidence="6">
    <location>
        <begin position="111"/>
        <end position="130"/>
    </location>
</feature>
<dbReference type="InterPro" id="IPR051192">
    <property type="entry name" value="Sprouty_domain"/>
</dbReference>
<protein>
    <submittedName>
        <fullName evidence="7">Uncharacterized protein</fullName>
    </submittedName>
</protein>
<organism evidence="7 8">
    <name type="scientific">Ranitomeya imitator</name>
    <name type="common">mimic poison frog</name>
    <dbReference type="NCBI Taxonomy" id="111125"/>
    <lineage>
        <taxon>Eukaryota</taxon>
        <taxon>Metazoa</taxon>
        <taxon>Chordata</taxon>
        <taxon>Craniata</taxon>
        <taxon>Vertebrata</taxon>
        <taxon>Euteleostomi</taxon>
        <taxon>Amphibia</taxon>
        <taxon>Batrachia</taxon>
        <taxon>Anura</taxon>
        <taxon>Neobatrachia</taxon>
        <taxon>Hyloidea</taxon>
        <taxon>Dendrobatidae</taxon>
        <taxon>Dendrobatinae</taxon>
        <taxon>Ranitomeya</taxon>
    </lineage>
</organism>
<evidence type="ECO:0000313" key="8">
    <source>
        <dbReference type="Proteomes" id="UP001176940"/>
    </source>
</evidence>
<gene>
    <name evidence="7" type="ORF">RIMI_LOCUS8271460</name>
</gene>
<evidence type="ECO:0000256" key="3">
    <source>
        <dbReference type="ARBA" id="ARBA00022473"/>
    </source>
</evidence>
<dbReference type="Proteomes" id="UP001176940">
    <property type="component" value="Unassembled WGS sequence"/>
</dbReference>
<sequence>MELQSQHGTSGSLVVIQQPSLDSRQRLEYEREVQPATILSLDQIKALRSRNEYTEGPSMVRKHGPKTAPRYSKQERTHEIIPVNVNNNNEHRPLQLPHTGHVYMARAPVLSRSTSTGSAASSASTNSASSEQELLGQSPPTRHNSGYRTDRVVRMQPKASALVVDDLKSSLKVDSTQHRFICEQCGKCKCADCTAPRTLPSRLACNGQCLCSAESMVEYSTYSFANHRSGVIIISCLTTRFASGDILTSVWEEGFLKEEYKSPRPVLYVNMCKSLLLEGFWEDLQSDVEQRNLSV</sequence>
<dbReference type="PANTHER" id="PTHR12365:SF10">
    <property type="entry name" value="PROTEIN SPROUTY HOMOLOG 1"/>
    <property type="match status" value="1"/>
</dbReference>
<evidence type="ECO:0000256" key="6">
    <source>
        <dbReference type="SAM" id="MobiDB-lite"/>
    </source>
</evidence>
<name>A0ABN9LEC9_9NEOB</name>
<proteinExistence type="predicted"/>
<feature type="region of interest" description="Disordered" evidence="6">
    <location>
        <begin position="53"/>
        <end position="74"/>
    </location>
</feature>
<reference evidence="7" key="1">
    <citation type="submission" date="2023-07" db="EMBL/GenBank/DDBJ databases">
        <authorList>
            <person name="Stuckert A."/>
        </authorList>
    </citation>
    <scope>NUCLEOTIDE SEQUENCE</scope>
</reference>
<comment type="subcellular location">
    <subcellularLocation>
        <location evidence="2">Cytoplasm</location>
    </subcellularLocation>
    <subcellularLocation>
        <location evidence="1">Membrane</location>
        <topology evidence="1">Peripheral membrane protein</topology>
    </subcellularLocation>
</comment>
<evidence type="ECO:0000256" key="2">
    <source>
        <dbReference type="ARBA" id="ARBA00004496"/>
    </source>
</evidence>
<evidence type="ECO:0000256" key="4">
    <source>
        <dbReference type="ARBA" id="ARBA00022490"/>
    </source>
</evidence>
<accession>A0ABN9LEC9</accession>
<evidence type="ECO:0000313" key="7">
    <source>
        <dbReference type="EMBL" id="CAJ0940122.1"/>
    </source>
</evidence>
<keyword evidence="3" id="KW-0217">Developmental protein</keyword>
<feature type="region of interest" description="Disordered" evidence="6">
    <location>
        <begin position="111"/>
        <end position="150"/>
    </location>
</feature>
<evidence type="ECO:0000256" key="1">
    <source>
        <dbReference type="ARBA" id="ARBA00004170"/>
    </source>
</evidence>
<keyword evidence="4" id="KW-0963">Cytoplasm</keyword>
<keyword evidence="5" id="KW-0472">Membrane</keyword>